<feature type="transmembrane region" description="Helical" evidence="8">
    <location>
        <begin position="192"/>
        <end position="213"/>
    </location>
</feature>
<accession>A0A951PG60</accession>
<comment type="subcellular location">
    <subcellularLocation>
        <location evidence="1">Cell membrane</location>
        <topology evidence="1">Multi-pass membrane protein</topology>
    </subcellularLocation>
</comment>
<comment type="similarity">
    <text evidence="2">Belongs to the binding-protein-dependent transport system permease family. FecCD subfamily.</text>
</comment>
<evidence type="ECO:0000313" key="9">
    <source>
        <dbReference type="EMBL" id="MBW4543141.1"/>
    </source>
</evidence>
<dbReference type="Gene3D" id="1.10.3470.10">
    <property type="entry name" value="ABC transporter involved in vitamin B12 uptake, BtuC"/>
    <property type="match status" value="1"/>
</dbReference>
<dbReference type="GO" id="GO:0022857">
    <property type="term" value="F:transmembrane transporter activity"/>
    <property type="evidence" value="ECO:0007669"/>
    <property type="project" value="InterPro"/>
</dbReference>
<dbReference type="Proteomes" id="UP000753908">
    <property type="component" value="Unassembled WGS sequence"/>
</dbReference>
<dbReference type="AlphaFoldDB" id="A0A951PG60"/>
<feature type="transmembrane region" description="Helical" evidence="8">
    <location>
        <begin position="234"/>
        <end position="265"/>
    </location>
</feature>
<dbReference type="EMBL" id="JAHHIF010000002">
    <property type="protein sequence ID" value="MBW4543141.1"/>
    <property type="molecule type" value="Genomic_DNA"/>
</dbReference>
<dbReference type="InterPro" id="IPR037294">
    <property type="entry name" value="ABC_BtuC-like"/>
</dbReference>
<evidence type="ECO:0000256" key="6">
    <source>
        <dbReference type="ARBA" id="ARBA00022989"/>
    </source>
</evidence>
<dbReference type="Pfam" id="PF01032">
    <property type="entry name" value="FecCD"/>
    <property type="match status" value="1"/>
</dbReference>
<feature type="transmembrane region" description="Helical" evidence="8">
    <location>
        <begin position="118"/>
        <end position="138"/>
    </location>
</feature>
<evidence type="ECO:0000256" key="7">
    <source>
        <dbReference type="ARBA" id="ARBA00023136"/>
    </source>
</evidence>
<dbReference type="PANTHER" id="PTHR30472">
    <property type="entry name" value="FERRIC ENTEROBACTIN TRANSPORT SYSTEM PERMEASE PROTEIN"/>
    <property type="match status" value="1"/>
</dbReference>
<feature type="transmembrane region" description="Helical" evidence="8">
    <location>
        <begin position="150"/>
        <end position="172"/>
    </location>
</feature>
<feature type="transmembrane region" description="Helical" evidence="8">
    <location>
        <begin position="307"/>
        <end position="326"/>
    </location>
</feature>
<dbReference type="InterPro" id="IPR000522">
    <property type="entry name" value="ABC_transptr_permease_BtuC"/>
</dbReference>
<feature type="transmembrane region" description="Helical" evidence="8">
    <location>
        <begin position="93"/>
        <end position="112"/>
    </location>
</feature>
<dbReference type="SUPFAM" id="SSF81345">
    <property type="entry name" value="ABC transporter involved in vitamin B12 uptake, BtuC"/>
    <property type="match status" value="1"/>
</dbReference>
<protein>
    <submittedName>
        <fullName evidence="9">Iron ABC transporter permease</fullName>
    </submittedName>
</protein>
<proteinExistence type="inferred from homology"/>
<evidence type="ECO:0000256" key="4">
    <source>
        <dbReference type="ARBA" id="ARBA00022475"/>
    </source>
</evidence>
<dbReference type="GO" id="GO:0005886">
    <property type="term" value="C:plasma membrane"/>
    <property type="evidence" value="ECO:0007669"/>
    <property type="project" value="UniProtKB-SubCell"/>
</dbReference>
<evidence type="ECO:0000256" key="2">
    <source>
        <dbReference type="ARBA" id="ARBA00007935"/>
    </source>
</evidence>
<dbReference type="CDD" id="cd06550">
    <property type="entry name" value="TM_ABC_iron-siderophores_like"/>
    <property type="match status" value="1"/>
</dbReference>
<reference evidence="9" key="2">
    <citation type="journal article" date="2022" name="Microbiol. Resour. Announc.">
        <title>Metagenome Sequencing to Explore Phylogenomics of Terrestrial Cyanobacteria.</title>
        <authorList>
            <person name="Ward R.D."/>
            <person name="Stajich J.E."/>
            <person name="Johansen J.R."/>
            <person name="Huntemann M."/>
            <person name="Clum A."/>
            <person name="Foster B."/>
            <person name="Foster B."/>
            <person name="Roux S."/>
            <person name="Palaniappan K."/>
            <person name="Varghese N."/>
            <person name="Mukherjee S."/>
            <person name="Reddy T.B.K."/>
            <person name="Daum C."/>
            <person name="Copeland A."/>
            <person name="Chen I.A."/>
            <person name="Ivanova N.N."/>
            <person name="Kyrpides N.C."/>
            <person name="Shapiro N."/>
            <person name="Eloe-Fadrosh E.A."/>
            <person name="Pietrasiak N."/>
        </authorList>
    </citation>
    <scope>NUCLEOTIDE SEQUENCE</scope>
    <source>
        <strain evidence="9">CPER-KK1</strain>
    </source>
</reference>
<feature type="transmembrane region" description="Helical" evidence="8">
    <location>
        <begin position="63"/>
        <end position="81"/>
    </location>
</feature>
<keyword evidence="3" id="KW-0813">Transport</keyword>
<dbReference type="GO" id="GO:0033214">
    <property type="term" value="P:siderophore-iron import into cell"/>
    <property type="evidence" value="ECO:0007669"/>
    <property type="project" value="TreeGrafter"/>
</dbReference>
<dbReference type="FunFam" id="1.10.3470.10:FF:000001">
    <property type="entry name" value="Vitamin B12 ABC transporter permease BtuC"/>
    <property type="match status" value="1"/>
</dbReference>
<dbReference type="PANTHER" id="PTHR30472:SF1">
    <property type="entry name" value="FE(3+) DICITRATE TRANSPORT SYSTEM PERMEASE PROTEIN FECC-RELATED"/>
    <property type="match status" value="1"/>
</dbReference>
<evidence type="ECO:0000256" key="5">
    <source>
        <dbReference type="ARBA" id="ARBA00022692"/>
    </source>
</evidence>
<evidence type="ECO:0000256" key="3">
    <source>
        <dbReference type="ARBA" id="ARBA00022448"/>
    </source>
</evidence>
<evidence type="ECO:0000256" key="8">
    <source>
        <dbReference type="SAM" id="Phobius"/>
    </source>
</evidence>
<evidence type="ECO:0000313" key="10">
    <source>
        <dbReference type="Proteomes" id="UP000753908"/>
    </source>
</evidence>
<name>A0A951PG60_9CYAN</name>
<evidence type="ECO:0000256" key="1">
    <source>
        <dbReference type="ARBA" id="ARBA00004651"/>
    </source>
</evidence>
<gene>
    <name evidence="9" type="ORF">KME25_01640</name>
</gene>
<keyword evidence="4" id="KW-1003">Cell membrane</keyword>
<organism evidence="9 10">
    <name type="scientific">Symplocastrum torsivum CPER-KK1</name>
    <dbReference type="NCBI Taxonomy" id="450513"/>
    <lineage>
        <taxon>Bacteria</taxon>
        <taxon>Bacillati</taxon>
        <taxon>Cyanobacteriota</taxon>
        <taxon>Cyanophyceae</taxon>
        <taxon>Oscillatoriophycideae</taxon>
        <taxon>Oscillatoriales</taxon>
        <taxon>Microcoleaceae</taxon>
        <taxon>Symplocastrum</taxon>
    </lineage>
</organism>
<feature type="transmembrane region" description="Helical" evidence="8">
    <location>
        <begin position="277"/>
        <end position="295"/>
    </location>
</feature>
<keyword evidence="6 8" id="KW-1133">Transmembrane helix</keyword>
<sequence length="332" mass="34871">MKRVRPLLLIGLALSLLILLTLLVASITLGAAKIPLSTIYDAFTAFDGSTDHLIIYTVRLPRSLIAVLVGAALAVAGALMQGLTRNPLADPEILGINGGAALAVVIAIFLFGTSSPSVYAGCAFFGATASAISVYFLGSLGRGGLTPLNLTLVGAALTALFYSLMTGILILSQRTLDEIRFWLAGSLAGSDFTLLSQVLPYIIIGLAIAFALGKQITTITLGEDVARSLGQQTVWVKVLAAVSIVLLAGSAVAIAGPIGFVGLIIPHIVRFLIGVDYRWILPYCAVFGAILLLISDIGARLLIRPQELPVGVMTAIVGAPFFIYLARWKVKR</sequence>
<keyword evidence="7 8" id="KW-0472">Membrane</keyword>
<keyword evidence="5 8" id="KW-0812">Transmembrane</keyword>
<comment type="caution">
    <text evidence="9">The sequence shown here is derived from an EMBL/GenBank/DDBJ whole genome shotgun (WGS) entry which is preliminary data.</text>
</comment>
<reference evidence="9" key="1">
    <citation type="submission" date="2021-05" db="EMBL/GenBank/DDBJ databases">
        <authorList>
            <person name="Pietrasiak N."/>
            <person name="Ward R."/>
            <person name="Stajich J.E."/>
            <person name="Kurbessoian T."/>
        </authorList>
    </citation>
    <scope>NUCLEOTIDE SEQUENCE</scope>
    <source>
        <strain evidence="9">CPER-KK1</strain>
    </source>
</reference>